<sequence>MGTSGLKDDLSGLETFELKEELAAQKLRSEAMEAQLDEVVVQQKEMASKISSMADKQDVLEKKMDSFNVSLKNLKLLKEPVYIAFPLKSFRSCKASDTEEHQRLSPSEFGNSQTLDSQTLCLQTLMAQRFISKLTKRKGQSTKVTIMAVGAVALLSRMCRHYPLRQSFWSDYYPVCNRFKLHLQKANSKFQRAPKLLNGHLQRL</sequence>
<accession>A0A392LZY0</accession>
<evidence type="ECO:0000313" key="2">
    <source>
        <dbReference type="Proteomes" id="UP000265520"/>
    </source>
</evidence>
<name>A0A392LZY0_9FABA</name>
<comment type="caution">
    <text evidence="1">The sequence shown here is derived from an EMBL/GenBank/DDBJ whole genome shotgun (WGS) entry which is preliminary data.</text>
</comment>
<dbReference type="AlphaFoldDB" id="A0A392LZY0"/>
<protein>
    <submittedName>
        <fullName evidence="1">Uncharacterized protein</fullName>
    </submittedName>
</protein>
<dbReference type="EMBL" id="LXQA010001217">
    <property type="protein sequence ID" value="MCH80580.1"/>
    <property type="molecule type" value="Genomic_DNA"/>
</dbReference>
<keyword evidence="2" id="KW-1185">Reference proteome</keyword>
<gene>
    <name evidence="1" type="ORF">A2U01_0001350</name>
</gene>
<evidence type="ECO:0000313" key="1">
    <source>
        <dbReference type="EMBL" id="MCH80580.1"/>
    </source>
</evidence>
<proteinExistence type="predicted"/>
<dbReference type="Proteomes" id="UP000265520">
    <property type="component" value="Unassembled WGS sequence"/>
</dbReference>
<organism evidence="1 2">
    <name type="scientific">Trifolium medium</name>
    <dbReference type="NCBI Taxonomy" id="97028"/>
    <lineage>
        <taxon>Eukaryota</taxon>
        <taxon>Viridiplantae</taxon>
        <taxon>Streptophyta</taxon>
        <taxon>Embryophyta</taxon>
        <taxon>Tracheophyta</taxon>
        <taxon>Spermatophyta</taxon>
        <taxon>Magnoliopsida</taxon>
        <taxon>eudicotyledons</taxon>
        <taxon>Gunneridae</taxon>
        <taxon>Pentapetalae</taxon>
        <taxon>rosids</taxon>
        <taxon>fabids</taxon>
        <taxon>Fabales</taxon>
        <taxon>Fabaceae</taxon>
        <taxon>Papilionoideae</taxon>
        <taxon>50 kb inversion clade</taxon>
        <taxon>NPAAA clade</taxon>
        <taxon>Hologalegina</taxon>
        <taxon>IRL clade</taxon>
        <taxon>Trifolieae</taxon>
        <taxon>Trifolium</taxon>
    </lineage>
</organism>
<reference evidence="1 2" key="1">
    <citation type="journal article" date="2018" name="Front. Plant Sci.">
        <title>Red Clover (Trifolium pratense) and Zigzag Clover (T. medium) - A Picture of Genomic Similarities and Differences.</title>
        <authorList>
            <person name="Dluhosova J."/>
            <person name="Istvanek J."/>
            <person name="Nedelnik J."/>
            <person name="Repkova J."/>
        </authorList>
    </citation>
    <scope>NUCLEOTIDE SEQUENCE [LARGE SCALE GENOMIC DNA]</scope>
    <source>
        <strain evidence="2">cv. 10/8</strain>
        <tissue evidence="1">Leaf</tissue>
    </source>
</reference>